<dbReference type="CDD" id="cd16667">
    <property type="entry name" value="RING-H2_RNF126-like"/>
    <property type="match status" value="1"/>
</dbReference>
<evidence type="ECO:0000313" key="11">
    <source>
        <dbReference type="EMBL" id="WOL18038.1"/>
    </source>
</evidence>
<dbReference type="InterPro" id="IPR001841">
    <property type="entry name" value="Znf_RING"/>
</dbReference>
<feature type="region of interest" description="Disordered" evidence="9">
    <location>
        <begin position="275"/>
        <end position="303"/>
    </location>
</feature>
<reference evidence="11 12" key="1">
    <citation type="submission" date="2023-10" db="EMBL/GenBank/DDBJ databases">
        <title>Chromosome-scale genome assembly provides insights into flower coloration mechanisms of Canna indica.</title>
        <authorList>
            <person name="Li C."/>
        </authorList>
    </citation>
    <scope>NUCLEOTIDE SEQUENCE [LARGE SCALE GENOMIC DNA]</scope>
    <source>
        <tissue evidence="11">Flower</tissue>
    </source>
</reference>
<keyword evidence="7" id="KW-0862">Zinc</keyword>
<evidence type="ECO:0000313" key="12">
    <source>
        <dbReference type="Proteomes" id="UP001327560"/>
    </source>
</evidence>
<dbReference type="GO" id="GO:0005737">
    <property type="term" value="C:cytoplasm"/>
    <property type="evidence" value="ECO:0007669"/>
    <property type="project" value="TreeGrafter"/>
</dbReference>
<evidence type="ECO:0000259" key="10">
    <source>
        <dbReference type="PROSITE" id="PS50089"/>
    </source>
</evidence>
<evidence type="ECO:0000256" key="3">
    <source>
        <dbReference type="ARBA" id="ARBA00022679"/>
    </source>
</evidence>
<proteinExistence type="predicted"/>
<evidence type="ECO:0000256" key="9">
    <source>
        <dbReference type="SAM" id="MobiDB-lite"/>
    </source>
</evidence>
<dbReference type="GO" id="GO:0016567">
    <property type="term" value="P:protein ubiquitination"/>
    <property type="evidence" value="ECO:0007669"/>
    <property type="project" value="TreeGrafter"/>
</dbReference>
<dbReference type="AlphaFoldDB" id="A0AAQ3L3V4"/>
<evidence type="ECO:0000256" key="4">
    <source>
        <dbReference type="ARBA" id="ARBA00022723"/>
    </source>
</evidence>
<keyword evidence="5 8" id="KW-0863">Zinc-finger</keyword>
<dbReference type="InterPro" id="IPR039525">
    <property type="entry name" value="RNF126-like_zinc-ribbon"/>
</dbReference>
<dbReference type="FunFam" id="3.30.40.10:FF:000022">
    <property type="entry name" value="E3 ubiquitin-protein ligase RING1-like"/>
    <property type="match status" value="1"/>
</dbReference>
<protein>
    <recommendedName>
        <fullName evidence="2">RING-type E3 ubiquitin transferase</fullName>
        <ecNumber evidence="2">2.3.2.27</ecNumber>
    </recommendedName>
</protein>
<dbReference type="PANTHER" id="PTHR15710:SF22">
    <property type="entry name" value="RING-TYPE E3 UBIQUITIN TRANSFERASE"/>
    <property type="match status" value="1"/>
</dbReference>
<keyword evidence="6" id="KW-0833">Ubl conjugation pathway</keyword>
<accession>A0AAQ3L3V4</accession>
<dbReference type="GO" id="GO:0008270">
    <property type="term" value="F:zinc ion binding"/>
    <property type="evidence" value="ECO:0007669"/>
    <property type="project" value="UniProtKB-KW"/>
</dbReference>
<evidence type="ECO:0000256" key="6">
    <source>
        <dbReference type="ARBA" id="ARBA00022786"/>
    </source>
</evidence>
<feature type="domain" description="RING-type" evidence="10">
    <location>
        <begin position="224"/>
        <end position="265"/>
    </location>
</feature>
<comment type="catalytic activity">
    <reaction evidence="1">
        <text>S-ubiquitinyl-[E2 ubiquitin-conjugating enzyme]-L-cysteine + [acceptor protein]-L-lysine = [E2 ubiquitin-conjugating enzyme]-L-cysteine + N(6)-ubiquitinyl-[acceptor protein]-L-lysine.</text>
        <dbReference type="EC" id="2.3.2.27"/>
    </reaction>
</comment>
<keyword evidence="12" id="KW-1185">Reference proteome</keyword>
<dbReference type="SUPFAM" id="SSF57850">
    <property type="entry name" value="RING/U-box"/>
    <property type="match status" value="1"/>
</dbReference>
<dbReference type="PROSITE" id="PS50089">
    <property type="entry name" value="ZF_RING_2"/>
    <property type="match status" value="1"/>
</dbReference>
<dbReference type="Pfam" id="PF13639">
    <property type="entry name" value="zf-RING_2"/>
    <property type="match status" value="1"/>
</dbReference>
<dbReference type="Gene3D" id="3.30.40.10">
    <property type="entry name" value="Zinc/RING finger domain, C3HC4 (zinc finger)"/>
    <property type="match status" value="1"/>
</dbReference>
<sequence>MSESPAGRYWCHVCRRLVTPAIELEPKCPICDDGFIEEMESRAFTDTDSSIGSDRSLSLWAPILLEMLGGSSRRSRYRRYEDDDDSDQDRDFEDFIRRRRRRSAIIQLLQSLQDDLRSDSDNVDSEQRERERDRERERESLVLINPFNQAIILQGSLDNDRNEGQESNNSSTGASLGDYFIGPGLDILLQHLAENDPNRYGTPPAKKEAVDALPTVKIEETLGCSVCLEDFEIGTEAKEMPCKHKFHSDCILPWLELHSSCPVCRSQLPADETKVANGSSNGNRMEGIDGENGESGGRGDQNRFWVPVPWPFNGLFSLSGSQNGGNSSSNASSSSNLGNNTRGEN</sequence>
<keyword evidence="3" id="KW-0808">Transferase</keyword>
<dbReference type="SMART" id="SM00184">
    <property type="entry name" value="RING"/>
    <property type="match status" value="1"/>
</dbReference>
<evidence type="ECO:0000256" key="7">
    <source>
        <dbReference type="ARBA" id="ARBA00022833"/>
    </source>
</evidence>
<evidence type="ECO:0000256" key="8">
    <source>
        <dbReference type="PROSITE-ProRule" id="PRU00175"/>
    </source>
</evidence>
<dbReference type="EC" id="2.3.2.27" evidence="2"/>
<dbReference type="Proteomes" id="UP001327560">
    <property type="component" value="Chromosome 8"/>
</dbReference>
<name>A0AAQ3L3V4_9LILI</name>
<evidence type="ECO:0000256" key="1">
    <source>
        <dbReference type="ARBA" id="ARBA00000900"/>
    </source>
</evidence>
<gene>
    <name evidence="11" type="ORF">Cni_G26831</name>
</gene>
<dbReference type="PANTHER" id="PTHR15710">
    <property type="entry name" value="E3 UBIQUITIN-PROTEIN LIGASE PRAJA"/>
    <property type="match status" value="1"/>
</dbReference>
<feature type="region of interest" description="Disordered" evidence="9">
    <location>
        <begin position="116"/>
        <end position="139"/>
    </location>
</feature>
<organism evidence="11 12">
    <name type="scientific">Canna indica</name>
    <name type="common">Indian-shot</name>
    <dbReference type="NCBI Taxonomy" id="4628"/>
    <lineage>
        <taxon>Eukaryota</taxon>
        <taxon>Viridiplantae</taxon>
        <taxon>Streptophyta</taxon>
        <taxon>Embryophyta</taxon>
        <taxon>Tracheophyta</taxon>
        <taxon>Spermatophyta</taxon>
        <taxon>Magnoliopsida</taxon>
        <taxon>Liliopsida</taxon>
        <taxon>Zingiberales</taxon>
        <taxon>Cannaceae</taxon>
        <taxon>Canna</taxon>
    </lineage>
</organism>
<evidence type="ECO:0000256" key="5">
    <source>
        <dbReference type="ARBA" id="ARBA00022771"/>
    </source>
</evidence>
<evidence type="ECO:0000256" key="2">
    <source>
        <dbReference type="ARBA" id="ARBA00012483"/>
    </source>
</evidence>
<dbReference type="EMBL" id="CP136897">
    <property type="protein sequence ID" value="WOL18038.1"/>
    <property type="molecule type" value="Genomic_DNA"/>
</dbReference>
<dbReference type="GO" id="GO:0061630">
    <property type="term" value="F:ubiquitin protein ligase activity"/>
    <property type="evidence" value="ECO:0007669"/>
    <property type="project" value="UniProtKB-EC"/>
</dbReference>
<dbReference type="InterPro" id="IPR013083">
    <property type="entry name" value="Znf_RING/FYVE/PHD"/>
</dbReference>
<feature type="region of interest" description="Disordered" evidence="9">
    <location>
        <begin position="317"/>
        <end position="345"/>
    </location>
</feature>
<keyword evidence="4" id="KW-0479">Metal-binding</keyword>
<dbReference type="Pfam" id="PF14369">
    <property type="entry name" value="Zn_ribbon_19"/>
    <property type="match status" value="1"/>
</dbReference>